<comment type="caution">
    <text evidence="1">The sequence shown here is derived from an EMBL/GenBank/DDBJ whole genome shotgun (WGS) entry which is preliminary data.</text>
</comment>
<sequence>MPLVDGLTFPDVEEAPDRVAELDAAGSLVLPDRLVDVEGAPARVAELDAAGSRVLPDRLVVTRDRELRDVELLARLADDDELITAEAWPPPLPVLNDLVALAGAFLAPGALKGIALTFFSATTSPLKSATASSLDTSLSVTPSLSLPSHATHCLRSDCRWKMAQSFTPKGE</sequence>
<dbReference type="AlphaFoldDB" id="X0Z1T2"/>
<reference evidence="1" key="1">
    <citation type="journal article" date="2014" name="Front. Microbiol.">
        <title>High frequency of phylogenetically diverse reductive dehalogenase-homologous genes in deep subseafloor sedimentary metagenomes.</title>
        <authorList>
            <person name="Kawai M."/>
            <person name="Futagami T."/>
            <person name="Toyoda A."/>
            <person name="Takaki Y."/>
            <person name="Nishi S."/>
            <person name="Hori S."/>
            <person name="Arai W."/>
            <person name="Tsubouchi T."/>
            <person name="Morono Y."/>
            <person name="Uchiyama I."/>
            <person name="Ito T."/>
            <person name="Fujiyama A."/>
            <person name="Inagaki F."/>
            <person name="Takami H."/>
        </authorList>
    </citation>
    <scope>NUCLEOTIDE SEQUENCE</scope>
    <source>
        <strain evidence="1">Expedition CK06-06</strain>
    </source>
</reference>
<name>X0Z1T2_9ZZZZ</name>
<proteinExistence type="predicted"/>
<accession>X0Z1T2</accession>
<evidence type="ECO:0000313" key="1">
    <source>
        <dbReference type="EMBL" id="GAG52507.1"/>
    </source>
</evidence>
<protein>
    <submittedName>
        <fullName evidence="1">Uncharacterized protein</fullName>
    </submittedName>
</protein>
<feature type="non-terminal residue" evidence="1">
    <location>
        <position position="171"/>
    </location>
</feature>
<gene>
    <name evidence="1" type="ORF">S01H1_81197</name>
</gene>
<organism evidence="1">
    <name type="scientific">marine sediment metagenome</name>
    <dbReference type="NCBI Taxonomy" id="412755"/>
    <lineage>
        <taxon>unclassified sequences</taxon>
        <taxon>metagenomes</taxon>
        <taxon>ecological metagenomes</taxon>
    </lineage>
</organism>
<dbReference type="EMBL" id="BARS01054915">
    <property type="protein sequence ID" value="GAG52507.1"/>
    <property type="molecule type" value="Genomic_DNA"/>
</dbReference>